<keyword evidence="5 6" id="KW-0949">S-adenosyl-L-methionine</keyword>
<evidence type="ECO:0000313" key="7">
    <source>
        <dbReference type="EMBL" id="MBC8532957.1"/>
    </source>
</evidence>
<dbReference type="PANTHER" id="PTHR11265">
    <property type="entry name" value="S-ADENOSYL-METHYLTRANSFERASE MRAW"/>
    <property type="match status" value="1"/>
</dbReference>
<dbReference type="Proteomes" id="UP000651482">
    <property type="component" value="Unassembled WGS sequence"/>
</dbReference>
<comment type="similarity">
    <text evidence="1 6">Belongs to the methyltransferase superfamily. RsmH family.</text>
</comment>
<evidence type="ECO:0000256" key="2">
    <source>
        <dbReference type="ARBA" id="ARBA00022552"/>
    </source>
</evidence>
<dbReference type="InterPro" id="IPR029063">
    <property type="entry name" value="SAM-dependent_MTases_sf"/>
</dbReference>
<dbReference type="GO" id="GO:0071424">
    <property type="term" value="F:rRNA (cytosine-N4-)-methyltransferase activity"/>
    <property type="evidence" value="ECO:0007669"/>
    <property type="project" value="UniProtKB-UniRule"/>
</dbReference>
<evidence type="ECO:0000256" key="4">
    <source>
        <dbReference type="ARBA" id="ARBA00022679"/>
    </source>
</evidence>
<evidence type="ECO:0000256" key="6">
    <source>
        <dbReference type="HAMAP-Rule" id="MF_01007"/>
    </source>
</evidence>
<dbReference type="PIRSF" id="PIRSF004486">
    <property type="entry name" value="MraW"/>
    <property type="match status" value="1"/>
</dbReference>
<keyword evidence="6" id="KW-0963">Cytoplasm</keyword>
<proteinExistence type="inferred from homology"/>
<comment type="catalytic activity">
    <reaction evidence="6">
        <text>cytidine(1402) in 16S rRNA + S-adenosyl-L-methionine = N(4)-methylcytidine(1402) in 16S rRNA + S-adenosyl-L-homocysteine + H(+)</text>
        <dbReference type="Rhea" id="RHEA:42928"/>
        <dbReference type="Rhea" id="RHEA-COMP:10286"/>
        <dbReference type="Rhea" id="RHEA-COMP:10287"/>
        <dbReference type="ChEBI" id="CHEBI:15378"/>
        <dbReference type="ChEBI" id="CHEBI:57856"/>
        <dbReference type="ChEBI" id="CHEBI:59789"/>
        <dbReference type="ChEBI" id="CHEBI:74506"/>
        <dbReference type="ChEBI" id="CHEBI:82748"/>
        <dbReference type="EC" id="2.1.1.199"/>
    </reaction>
</comment>
<accession>A0A926D7R4</accession>
<dbReference type="Gene3D" id="1.10.150.170">
    <property type="entry name" value="Putative methyltransferase TM0872, insert domain"/>
    <property type="match status" value="1"/>
</dbReference>
<dbReference type="Pfam" id="PF01795">
    <property type="entry name" value="Methyltransf_5"/>
    <property type="match status" value="1"/>
</dbReference>
<dbReference type="Gene3D" id="3.40.50.150">
    <property type="entry name" value="Vaccinia Virus protein VP39"/>
    <property type="match status" value="1"/>
</dbReference>
<evidence type="ECO:0000256" key="1">
    <source>
        <dbReference type="ARBA" id="ARBA00010396"/>
    </source>
</evidence>
<dbReference type="RefSeq" id="WP_249318235.1">
    <property type="nucleotide sequence ID" value="NZ_JACRSN010000003.1"/>
</dbReference>
<dbReference type="AlphaFoldDB" id="A0A926D7R4"/>
<organism evidence="7 8">
    <name type="scientific">Yeguia hominis</name>
    <dbReference type="NCBI Taxonomy" id="2763662"/>
    <lineage>
        <taxon>Bacteria</taxon>
        <taxon>Bacillati</taxon>
        <taxon>Bacillota</taxon>
        <taxon>Clostridia</taxon>
        <taxon>Eubacteriales</taxon>
        <taxon>Yeguiaceae</taxon>
        <taxon>Yeguia</taxon>
    </lineage>
</organism>
<dbReference type="GO" id="GO:0005737">
    <property type="term" value="C:cytoplasm"/>
    <property type="evidence" value="ECO:0007669"/>
    <property type="project" value="UniProtKB-SubCell"/>
</dbReference>
<name>A0A926D7R4_9FIRM</name>
<feature type="binding site" evidence="6">
    <location>
        <position position="53"/>
    </location>
    <ligand>
        <name>S-adenosyl-L-methionine</name>
        <dbReference type="ChEBI" id="CHEBI:59789"/>
    </ligand>
</feature>
<feature type="binding site" evidence="6">
    <location>
        <position position="79"/>
    </location>
    <ligand>
        <name>S-adenosyl-L-methionine</name>
        <dbReference type="ChEBI" id="CHEBI:59789"/>
    </ligand>
</feature>
<keyword evidence="2 6" id="KW-0698">rRNA processing</keyword>
<comment type="function">
    <text evidence="6">Specifically methylates the N4 position of cytidine in position 1402 (C1402) of 16S rRNA.</text>
</comment>
<dbReference type="InterPro" id="IPR023397">
    <property type="entry name" value="SAM-dep_MeTrfase_MraW_recog"/>
</dbReference>
<reference evidence="7" key="1">
    <citation type="submission" date="2020-08" db="EMBL/GenBank/DDBJ databases">
        <title>Genome public.</title>
        <authorList>
            <person name="Liu C."/>
            <person name="Sun Q."/>
        </authorList>
    </citation>
    <scope>NUCLEOTIDE SEQUENCE</scope>
    <source>
        <strain evidence="7">NSJ-40</strain>
    </source>
</reference>
<dbReference type="EC" id="2.1.1.199" evidence="6"/>
<comment type="subcellular location">
    <subcellularLocation>
        <location evidence="6">Cytoplasm</location>
    </subcellularLocation>
</comment>
<keyword evidence="4 6" id="KW-0808">Transferase</keyword>
<dbReference type="EMBL" id="JACRSN010000003">
    <property type="protein sequence ID" value="MBC8532957.1"/>
    <property type="molecule type" value="Genomic_DNA"/>
</dbReference>
<feature type="binding site" evidence="6">
    <location>
        <begin position="33"/>
        <end position="35"/>
    </location>
    <ligand>
        <name>S-adenosyl-L-methionine</name>
        <dbReference type="ChEBI" id="CHEBI:59789"/>
    </ligand>
</feature>
<evidence type="ECO:0000313" key="8">
    <source>
        <dbReference type="Proteomes" id="UP000651482"/>
    </source>
</evidence>
<dbReference type="SUPFAM" id="SSF81799">
    <property type="entry name" value="Putative methyltransferase TM0872, insert domain"/>
    <property type="match status" value="1"/>
</dbReference>
<dbReference type="HAMAP" id="MF_01007">
    <property type="entry name" value="16SrRNA_methyltr_H"/>
    <property type="match status" value="1"/>
</dbReference>
<protein>
    <recommendedName>
        <fullName evidence="6">Ribosomal RNA small subunit methyltransferase H</fullName>
        <ecNumber evidence="6">2.1.1.199</ecNumber>
    </recommendedName>
    <alternativeName>
        <fullName evidence="6">16S rRNA m(4)C1402 methyltransferase</fullName>
    </alternativeName>
    <alternativeName>
        <fullName evidence="6">rRNA (cytosine-N(4)-)-methyltransferase RsmH</fullName>
    </alternativeName>
</protein>
<dbReference type="GO" id="GO:0070475">
    <property type="term" value="P:rRNA base methylation"/>
    <property type="evidence" value="ECO:0007669"/>
    <property type="project" value="UniProtKB-UniRule"/>
</dbReference>
<comment type="caution">
    <text evidence="7">The sequence shown here is derived from an EMBL/GenBank/DDBJ whole genome shotgun (WGS) entry which is preliminary data.</text>
</comment>
<dbReference type="PANTHER" id="PTHR11265:SF0">
    <property type="entry name" value="12S RRNA N4-METHYLCYTIDINE METHYLTRANSFERASE"/>
    <property type="match status" value="1"/>
</dbReference>
<dbReference type="InterPro" id="IPR002903">
    <property type="entry name" value="RsmH"/>
</dbReference>
<sequence>MEFSHRPVLFRETIDALSVRPDGIYIDGTAGGGGHSAGILDRLSQDGLLLAIDQDPDAIEAVTARFQGRQNVRILRGNYSRMHELAATCGVTAVDGVLLDIGVSSHQLDTPERGFSYHTDAPLDMRMSQEGVSAADLVNTLSVQELIRILDWYGEEKNAARIARAIVSARETEPIRTTLALAEIVKEAVPAKVRRDEKHPARKTFQALRIAVNGELDALSEGLDAAFSMLRPEGRLAVITFHSLEDRMVKRRMNEWCSGCTCPPDFPVCVCGKKPRAELIFKKGISPSAEEQEENMRARSARLRVCKKLQIED</sequence>
<evidence type="ECO:0000256" key="5">
    <source>
        <dbReference type="ARBA" id="ARBA00022691"/>
    </source>
</evidence>
<keyword evidence="3 6" id="KW-0489">Methyltransferase</keyword>
<feature type="binding site" evidence="6">
    <location>
        <position position="100"/>
    </location>
    <ligand>
        <name>S-adenosyl-L-methionine</name>
        <dbReference type="ChEBI" id="CHEBI:59789"/>
    </ligand>
</feature>
<gene>
    <name evidence="6 7" type="primary">rsmH</name>
    <name evidence="7" type="ORF">IAG03_02865</name>
</gene>
<dbReference type="SUPFAM" id="SSF53335">
    <property type="entry name" value="S-adenosyl-L-methionine-dependent methyltransferases"/>
    <property type="match status" value="1"/>
</dbReference>
<evidence type="ECO:0000256" key="3">
    <source>
        <dbReference type="ARBA" id="ARBA00022603"/>
    </source>
</evidence>
<dbReference type="NCBIfam" id="TIGR00006">
    <property type="entry name" value="16S rRNA (cytosine(1402)-N(4))-methyltransferase RsmH"/>
    <property type="match status" value="1"/>
</dbReference>
<keyword evidence="8" id="KW-1185">Reference proteome</keyword>
<feature type="binding site" evidence="6">
    <location>
        <position position="107"/>
    </location>
    <ligand>
        <name>S-adenosyl-L-methionine</name>
        <dbReference type="ChEBI" id="CHEBI:59789"/>
    </ligand>
</feature>